<dbReference type="InterPro" id="IPR000700">
    <property type="entry name" value="PAS-assoc_C"/>
</dbReference>
<dbReference type="Gene3D" id="2.10.70.100">
    <property type="match status" value="1"/>
</dbReference>
<evidence type="ECO:0000313" key="8">
    <source>
        <dbReference type="Proteomes" id="UP000219612"/>
    </source>
</evidence>
<feature type="region of interest" description="Disordered" evidence="3">
    <location>
        <begin position="79"/>
        <end position="114"/>
    </location>
</feature>
<dbReference type="SUPFAM" id="SSF81606">
    <property type="entry name" value="PP2C-like"/>
    <property type="match status" value="1"/>
</dbReference>
<dbReference type="PROSITE" id="PS50113">
    <property type="entry name" value="PAC"/>
    <property type="match status" value="1"/>
</dbReference>
<gene>
    <name evidence="7" type="ORF">SAMN05421748_12674</name>
</gene>
<feature type="domain" description="ANTAR" evidence="5">
    <location>
        <begin position="8"/>
        <end position="70"/>
    </location>
</feature>
<dbReference type="InterPro" id="IPR005561">
    <property type="entry name" value="ANTAR"/>
</dbReference>
<dbReference type="InterPro" id="IPR052016">
    <property type="entry name" value="Bact_Sigma-Reg"/>
</dbReference>
<evidence type="ECO:0000259" key="6">
    <source>
        <dbReference type="PROSITE" id="PS51746"/>
    </source>
</evidence>
<dbReference type="PROSITE" id="PS50921">
    <property type="entry name" value="ANTAR"/>
    <property type="match status" value="1"/>
</dbReference>
<feature type="domain" description="PAC" evidence="4">
    <location>
        <begin position="312"/>
        <end position="365"/>
    </location>
</feature>
<dbReference type="InterPro" id="IPR036457">
    <property type="entry name" value="PPM-type-like_dom_sf"/>
</dbReference>
<evidence type="ECO:0000259" key="5">
    <source>
        <dbReference type="PROSITE" id="PS50921"/>
    </source>
</evidence>
<dbReference type="PANTHER" id="PTHR43156">
    <property type="entry name" value="STAGE II SPORULATION PROTEIN E-RELATED"/>
    <property type="match status" value="1"/>
</dbReference>
<name>A0A285JV98_9ACTN</name>
<dbReference type="Pfam" id="PF07228">
    <property type="entry name" value="SpoIIE"/>
    <property type="match status" value="1"/>
</dbReference>
<dbReference type="PROSITE" id="PS51746">
    <property type="entry name" value="PPM_2"/>
    <property type="match status" value="1"/>
</dbReference>
<keyword evidence="2" id="KW-0175">Coiled coil</keyword>
<dbReference type="RefSeq" id="WP_097327057.1">
    <property type="nucleotide sequence ID" value="NZ_OBDY01000026.1"/>
</dbReference>
<feature type="compositionally biased region" description="Pro residues" evidence="3">
    <location>
        <begin position="89"/>
        <end position="110"/>
    </location>
</feature>
<keyword evidence="1" id="KW-0378">Hydrolase</keyword>
<dbReference type="SUPFAM" id="SSF55785">
    <property type="entry name" value="PYP-like sensor domain (PAS domain)"/>
    <property type="match status" value="1"/>
</dbReference>
<dbReference type="InterPro" id="IPR000014">
    <property type="entry name" value="PAS"/>
</dbReference>
<dbReference type="Pfam" id="PF08447">
    <property type="entry name" value="PAS_3"/>
    <property type="match status" value="1"/>
</dbReference>
<dbReference type="PANTHER" id="PTHR43156:SF2">
    <property type="entry name" value="STAGE II SPORULATION PROTEIN E"/>
    <property type="match status" value="1"/>
</dbReference>
<dbReference type="Gene3D" id="3.60.40.10">
    <property type="entry name" value="PPM-type phosphatase domain"/>
    <property type="match status" value="1"/>
</dbReference>
<accession>A0A285JV98</accession>
<dbReference type="Proteomes" id="UP000219612">
    <property type="component" value="Unassembled WGS sequence"/>
</dbReference>
<dbReference type="GO" id="GO:0003723">
    <property type="term" value="F:RNA binding"/>
    <property type="evidence" value="ECO:0007669"/>
    <property type="project" value="InterPro"/>
</dbReference>
<dbReference type="EMBL" id="OBDY01000026">
    <property type="protein sequence ID" value="SNY64235.1"/>
    <property type="molecule type" value="Genomic_DNA"/>
</dbReference>
<keyword evidence="8" id="KW-1185">Reference proteome</keyword>
<dbReference type="AlphaFoldDB" id="A0A285JV98"/>
<proteinExistence type="predicted"/>
<dbReference type="OrthoDB" id="7943561at2"/>
<feature type="domain" description="PPM-type phosphatase" evidence="6">
    <location>
        <begin position="405"/>
        <end position="611"/>
    </location>
</feature>
<dbReference type="SMART" id="SM00331">
    <property type="entry name" value="PP2C_SIG"/>
    <property type="match status" value="1"/>
</dbReference>
<dbReference type="InterPro" id="IPR035965">
    <property type="entry name" value="PAS-like_dom_sf"/>
</dbReference>
<evidence type="ECO:0000256" key="3">
    <source>
        <dbReference type="SAM" id="MobiDB-lite"/>
    </source>
</evidence>
<evidence type="ECO:0000256" key="1">
    <source>
        <dbReference type="ARBA" id="ARBA00022801"/>
    </source>
</evidence>
<feature type="coiled-coil region" evidence="2">
    <location>
        <begin position="356"/>
        <end position="383"/>
    </location>
</feature>
<protein>
    <submittedName>
        <fullName evidence="7">PAS domain S-box-containing protein</fullName>
    </submittedName>
</protein>
<dbReference type="InterPro" id="IPR036388">
    <property type="entry name" value="WH-like_DNA-bd_sf"/>
</dbReference>
<dbReference type="SMART" id="SM01012">
    <property type="entry name" value="ANTAR"/>
    <property type="match status" value="1"/>
</dbReference>
<dbReference type="InterPro" id="IPR013655">
    <property type="entry name" value="PAS_fold_3"/>
</dbReference>
<evidence type="ECO:0000313" key="7">
    <source>
        <dbReference type="EMBL" id="SNY64235.1"/>
    </source>
</evidence>
<reference evidence="7 8" key="1">
    <citation type="submission" date="2017-09" db="EMBL/GenBank/DDBJ databases">
        <authorList>
            <person name="Ehlers B."/>
            <person name="Leendertz F.H."/>
        </authorList>
    </citation>
    <scope>NUCLEOTIDE SEQUENCE [LARGE SCALE GENOMIC DNA]</scope>
    <source>
        <strain evidence="7 8">CGMCC 4.6857</strain>
    </source>
</reference>
<evidence type="ECO:0000259" key="4">
    <source>
        <dbReference type="PROSITE" id="PS50113"/>
    </source>
</evidence>
<dbReference type="NCBIfam" id="TIGR00229">
    <property type="entry name" value="sensory_box"/>
    <property type="match status" value="1"/>
</dbReference>
<dbReference type="GO" id="GO:0016791">
    <property type="term" value="F:phosphatase activity"/>
    <property type="evidence" value="ECO:0007669"/>
    <property type="project" value="TreeGrafter"/>
</dbReference>
<feature type="region of interest" description="Disordered" evidence="3">
    <location>
        <begin position="278"/>
        <end position="298"/>
    </location>
</feature>
<dbReference type="InterPro" id="IPR001932">
    <property type="entry name" value="PPM-type_phosphatase-like_dom"/>
</dbReference>
<dbReference type="Gene3D" id="3.30.450.20">
    <property type="entry name" value="PAS domain"/>
    <property type="match status" value="2"/>
</dbReference>
<dbReference type="Gene3D" id="1.10.10.10">
    <property type="entry name" value="Winged helix-like DNA-binding domain superfamily/Winged helix DNA-binding domain"/>
    <property type="match status" value="1"/>
</dbReference>
<evidence type="ECO:0000256" key="2">
    <source>
        <dbReference type="SAM" id="Coils"/>
    </source>
</evidence>
<feature type="compositionally biased region" description="Basic and acidic residues" evidence="3">
    <location>
        <begin position="278"/>
        <end position="289"/>
    </location>
</feature>
<organism evidence="7 8">
    <name type="scientific">Paractinoplanes atraurantiacus</name>
    <dbReference type="NCBI Taxonomy" id="1036182"/>
    <lineage>
        <taxon>Bacteria</taxon>
        <taxon>Bacillati</taxon>
        <taxon>Actinomycetota</taxon>
        <taxon>Actinomycetes</taxon>
        <taxon>Micromonosporales</taxon>
        <taxon>Micromonosporaceae</taxon>
        <taxon>Paractinoplanes</taxon>
    </lineage>
</organism>
<sequence>MDADRGYAQRLAELDARIEQARLSPEIVCERAAGLLAGRSGCRIEDAHAHMRQLAAQQGSGLGAVAAAVIAALETQLPMPSAGPHTVTPRPPRSAPHPPSPERSPRPTPPVEASGAGWADVVQQMLDTLPGRHIVVIPERDGSGEIVDYRFVAVSPSVVDLAGRTGAQLVGERVSTIYPSIVGGPVWRAWSEVAGDGQARSVSAVPYLHRDSEYLLTVDVQPVGAGLLNTWTRQDEQSRLTERIAQTERLGLLGWGEWDLVADATVWSEGLYRIYERDPADGPMPREESDALGLPEDEEQRRQATEAFGRGETVDVTTRSRVNGKIKWLRAVVDAVRDADGRPVKIYGIIQDVTARETSRLKLAEVEKQLREHRQDLATEHRVATQLQQIVIPIPKAPIELPGLRVGVRYIPAEQAGRVGGDWYHAATTDEGNIILAVGDVAGHGLPAATTMAELRHALAALAATTTSDPARLLSHLNRLILGTATATAVVARYEPAGHTLTWAQAGHPAPLLARRGTAVELARPNGPLLGASRSAAYTSATRVLEPGDLLVMYTDGLIEHRSSSLSEGLARVTALLERVLAAAGPEPMDDFLAQLRRANPDDDTCVLVARHG</sequence>